<name>A0A7H4LUJ3_9ENTR</name>
<organism evidence="1 2">
    <name type="scientific">Klebsiella michiganensis</name>
    <dbReference type="NCBI Taxonomy" id="1134687"/>
    <lineage>
        <taxon>Bacteria</taxon>
        <taxon>Pseudomonadati</taxon>
        <taxon>Pseudomonadota</taxon>
        <taxon>Gammaproteobacteria</taxon>
        <taxon>Enterobacterales</taxon>
        <taxon>Enterobacteriaceae</taxon>
        <taxon>Klebsiella/Raoultella group</taxon>
        <taxon>Klebsiella</taxon>
    </lineage>
</organism>
<comment type="caution">
    <text evidence="1">The sequence shown here is derived from an EMBL/GenBank/DDBJ whole genome shotgun (WGS) entry which is preliminary data.</text>
</comment>
<dbReference type="AlphaFoldDB" id="A0A7H4LUJ3"/>
<protein>
    <submittedName>
        <fullName evidence="1">Uncharacterized protein</fullName>
    </submittedName>
</protein>
<dbReference type="EMBL" id="UGJR01000002">
    <property type="protein sequence ID" value="STR39819.1"/>
    <property type="molecule type" value="Genomic_DNA"/>
</dbReference>
<gene>
    <name evidence="1" type="ORF">NCTC11694_00964</name>
</gene>
<accession>A0A7H4LUJ3</accession>
<sequence>MRQCNDFPAVTLLNKLLATAVKERTPHFRFRLITSSPVFFAKGERIGAADGSRIVDQNIYPAHGGHGPIDNGFNLILRSDRPE</sequence>
<proteinExistence type="predicted"/>
<evidence type="ECO:0000313" key="1">
    <source>
        <dbReference type="EMBL" id="STR39819.1"/>
    </source>
</evidence>
<reference evidence="1 2" key="1">
    <citation type="submission" date="2018-06" db="EMBL/GenBank/DDBJ databases">
        <authorList>
            <consortium name="Pathogen Informatics"/>
            <person name="Doyle S."/>
        </authorList>
    </citation>
    <scope>NUCLEOTIDE SEQUENCE [LARGE SCALE GENOMIC DNA]</scope>
    <source>
        <strain evidence="1 2">NCTC11694</strain>
    </source>
</reference>
<dbReference type="Proteomes" id="UP000255050">
    <property type="component" value="Unassembled WGS sequence"/>
</dbReference>
<evidence type="ECO:0000313" key="2">
    <source>
        <dbReference type="Proteomes" id="UP000255050"/>
    </source>
</evidence>